<dbReference type="VEuPathDB" id="FungiDB:RhiirFUN_000937"/>
<comment type="caution">
    <text evidence="1">The sequence shown here is derived from an EMBL/GenBank/DDBJ whole genome shotgun (WGS) entry which is preliminary data.</text>
</comment>
<dbReference type="AlphaFoldDB" id="A0A2P4QED8"/>
<gene>
    <name evidence="1" type="ORF">GLOIN_2v1769621</name>
</gene>
<dbReference type="EMBL" id="AUPC02000055">
    <property type="protein sequence ID" value="POG76002.1"/>
    <property type="molecule type" value="Genomic_DNA"/>
</dbReference>
<reference evidence="1 2" key="2">
    <citation type="journal article" date="2018" name="New Phytol.">
        <title>High intraspecific genome diversity in the model arbuscular mycorrhizal symbiont Rhizophagus irregularis.</title>
        <authorList>
            <person name="Chen E.C.H."/>
            <person name="Morin E."/>
            <person name="Beaudet D."/>
            <person name="Noel J."/>
            <person name="Yildirir G."/>
            <person name="Ndikumana S."/>
            <person name="Charron P."/>
            <person name="St-Onge C."/>
            <person name="Giorgi J."/>
            <person name="Kruger M."/>
            <person name="Marton T."/>
            <person name="Ropars J."/>
            <person name="Grigoriev I.V."/>
            <person name="Hainaut M."/>
            <person name="Henrissat B."/>
            <person name="Roux C."/>
            <person name="Martin F."/>
            <person name="Corradi N."/>
        </authorList>
    </citation>
    <scope>NUCLEOTIDE SEQUENCE [LARGE SCALE GENOMIC DNA]</scope>
    <source>
        <strain evidence="1 2">DAOM 197198</strain>
    </source>
</reference>
<name>A0A2P4QED8_RHIID</name>
<reference evidence="1 2" key="1">
    <citation type="journal article" date="2013" name="Proc. Natl. Acad. Sci. U.S.A.">
        <title>Genome of an arbuscular mycorrhizal fungus provides insight into the oldest plant symbiosis.</title>
        <authorList>
            <person name="Tisserant E."/>
            <person name="Malbreil M."/>
            <person name="Kuo A."/>
            <person name="Kohler A."/>
            <person name="Symeonidi A."/>
            <person name="Balestrini R."/>
            <person name="Charron P."/>
            <person name="Duensing N."/>
            <person name="Frei Dit Frey N."/>
            <person name="Gianinazzi-Pearson V."/>
            <person name="Gilbert L.B."/>
            <person name="Handa Y."/>
            <person name="Herr J.R."/>
            <person name="Hijri M."/>
            <person name="Koul R."/>
            <person name="Kawaguchi M."/>
            <person name="Krajinski F."/>
            <person name="Lammers P.J."/>
            <person name="Masclaux F.G."/>
            <person name="Murat C."/>
            <person name="Morin E."/>
            <person name="Ndikumana S."/>
            <person name="Pagni M."/>
            <person name="Petitpierre D."/>
            <person name="Requena N."/>
            <person name="Rosikiewicz P."/>
            <person name="Riley R."/>
            <person name="Saito K."/>
            <person name="San Clemente H."/>
            <person name="Shapiro H."/>
            <person name="van Tuinen D."/>
            <person name="Becard G."/>
            <person name="Bonfante P."/>
            <person name="Paszkowski U."/>
            <person name="Shachar-Hill Y.Y."/>
            <person name="Tuskan G.A."/>
            <person name="Young P.W."/>
            <person name="Sanders I.R."/>
            <person name="Henrissat B."/>
            <person name="Rensing S.A."/>
            <person name="Grigoriev I.V."/>
            <person name="Corradi N."/>
            <person name="Roux C."/>
            <person name="Martin F."/>
        </authorList>
    </citation>
    <scope>NUCLEOTIDE SEQUENCE [LARGE SCALE GENOMIC DNA]</scope>
    <source>
        <strain evidence="1 2">DAOM 197198</strain>
    </source>
</reference>
<protein>
    <submittedName>
        <fullName evidence="1">Uncharacterized protein</fullName>
    </submittedName>
</protein>
<proteinExistence type="predicted"/>
<dbReference type="VEuPathDB" id="FungiDB:RhiirFUN_008483"/>
<organism evidence="1 2">
    <name type="scientific">Rhizophagus irregularis (strain DAOM 181602 / DAOM 197198 / MUCL 43194)</name>
    <name type="common">Arbuscular mycorrhizal fungus</name>
    <name type="synonym">Glomus intraradices</name>
    <dbReference type="NCBI Taxonomy" id="747089"/>
    <lineage>
        <taxon>Eukaryota</taxon>
        <taxon>Fungi</taxon>
        <taxon>Fungi incertae sedis</taxon>
        <taxon>Mucoromycota</taxon>
        <taxon>Glomeromycotina</taxon>
        <taxon>Glomeromycetes</taxon>
        <taxon>Glomerales</taxon>
        <taxon>Glomeraceae</taxon>
        <taxon>Rhizophagus</taxon>
    </lineage>
</organism>
<accession>A0A2P4QED8</accession>
<keyword evidence="2" id="KW-1185">Reference proteome</keyword>
<evidence type="ECO:0000313" key="2">
    <source>
        <dbReference type="Proteomes" id="UP000018888"/>
    </source>
</evidence>
<evidence type="ECO:0000313" key="1">
    <source>
        <dbReference type="EMBL" id="POG76002.1"/>
    </source>
</evidence>
<dbReference type="VEuPathDB" id="FungiDB:RhiirFUN_008482"/>
<dbReference type="Proteomes" id="UP000018888">
    <property type="component" value="Unassembled WGS sequence"/>
</dbReference>
<sequence>MVPPIRNVTVHRELTPITRIAEPYRSNVRIAEPYRRESMPIIREPYSSNWTRDVNDEMEVDEEEARAKMKTILKTFPIELELIYDEKFSSESNDEILQQIIPRLIEAMKPRYTPRYRQVKSWLAALHKHRRVRLLYKQRGTLDKDNRRLHRNNRLNEKKARRVKGAKSLFDKNDEKLENYDRKELLNVLSDNRYHSSEYSESDEEQPDGKRHINVYNPSWRFEEFTETYPNGMKRSTFMARLKNSTNLKYRDDLGGLCQICNDYGFENMILDQLDKLKRQLKRDFEKELAVNPDGQVIHDPCISHCLPYAFGEYNNKHKIQYLKSKEHLLYYLSHQACKVFLNAQFNATLAELNLSGAVIIADYKMRILPQSAHETKQDFFGKRGWTLHTILIFMRETNSNKLDIEAYDHCKKPKWIKVISDNDPHYHNSELMAIVSYWHTWYDIEVWTVKGLSGTSLANLEPNRNNDSETWNNFSPSHVAKLWNTPLHQPQPSISQYTTSETQWTMSIALESDLIENDKNADEILPNEQPNDPNSFNSKEEIDIDQKFPLAKGWALKGNQKLGRREDRLNARSMRDELLKHVEAGELEEEDILKVNTIQNWINTYTCVFKERATECDLANKFENVLNLSE</sequence>